<name>A0A6A6U1M6_9PEZI</name>
<evidence type="ECO:0000256" key="4">
    <source>
        <dbReference type="ARBA" id="ARBA00023002"/>
    </source>
</evidence>
<dbReference type="InterPro" id="IPR016169">
    <property type="entry name" value="FAD-bd_PCMH_sub2"/>
</dbReference>
<comment type="similarity">
    <text evidence="1">Belongs to the oxygen-dependent FAD-linked oxidoreductase family.</text>
</comment>
<protein>
    <submittedName>
        <fullName evidence="6">FAD-binding domain-containing protein</fullName>
    </submittedName>
</protein>
<dbReference type="InterPro" id="IPR006094">
    <property type="entry name" value="Oxid_FAD_bind_N"/>
</dbReference>
<dbReference type="OrthoDB" id="2151789at2759"/>
<feature type="non-terminal residue" evidence="6">
    <location>
        <position position="1"/>
    </location>
</feature>
<evidence type="ECO:0000256" key="3">
    <source>
        <dbReference type="ARBA" id="ARBA00022827"/>
    </source>
</evidence>
<keyword evidence="7" id="KW-1185">Reference proteome</keyword>
<dbReference type="InterPro" id="IPR016166">
    <property type="entry name" value="FAD-bd_PCMH"/>
</dbReference>
<dbReference type="Gene3D" id="3.30.465.10">
    <property type="match status" value="1"/>
</dbReference>
<dbReference type="GO" id="GO:0071949">
    <property type="term" value="F:FAD binding"/>
    <property type="evidence" value="ECO:0007669"/>
    <property type="project" value="InterPro"/>
</dbReference>
<evidence type="ECO:0000313" key="7">
    <source>
        <dbReference type="Proteomes" id="UP000799302"/>
    </source>
</evidence>
<evidence type="ECO:0000259" key="5">
    <source>
        <dbReference type="PROSITE" id="PS51387"/>
    </source>
</evidence>
<evidence type="ECO:0000313" key="6">
    <source>
        <dbReference type="EMBL" id="KAF2665511.1"/>
    </source>
</evidence>
<keyword evidence="2" id="KW-0285">Flavoprotein</keyword>
<dbReference type="EMBL" id="MU004240">
    <property type="protein sequence ID" value="KAF2665511.1"/>
    <property type="molecule type" value="Genomic_DNA"/>
</dbReference>
<dbReference type="AlphaFoldDB" id="A0A6A6U1M6"/>
<dbReference type="PROSITE" id="PS51387">
    <property type="entry name" value="FAD_PCMH"/>
    <property type="match status" value="1"/>
</dbReference>
<feature type="domain" description="FAD-binding PCMH-type" evidence="5">
    <location>
        <begin position="18"/>
        <end position="183"/>
    </location>
</feature>
<evidence type="ECO:0000256" key="1">
    <source>
        <dbReference type="ARBA" id="ARBA00005466"/>
    </source>
</evidence>
<dbReference type="InterPro" id="IPR050416">
    <property type="entry name" value="FAD-linked_Oxidoreductase"/>
</dbReference>
<sequence length="456" mass="49599">HQTNYNTLKASYWSFLEGDLSPECFVQPTNAQEVSTVIKILNKPEYRNVESCKFAIKSGGHLTYAGAANIEGGVTIDLAKMKEVAVSPDQKWVSLGPGNNWREVYTKIEPMGLAVTGGRWGNVGVGGYLLGGVDGIYNHEVVLADGSIINANNTANQDLHKVLKGGNNNFGIVTRFDMKAYPVGNIWGGTIAGVPGRANLPMKWFEEYASPRNADPNGMIMLNFNYMLGTWSHSSFITYAKNVTTTPACFSGLANSSMLNAVFPTSYLAVAQRNELMTYMGGRSLMATFSYVNSAAYMDKLLDLAASFSSSLPFLSGLILIFQPLWTTSRQKSFKVHGGNILGLDEHSDDVVIVLVQTGWLTAASDEAVNQAVQLFIEKAGKLAKEMGTYSPYVYANYAAGFQSPMEGYGPKSMALMKAASKKYDPAQLFQERLPGGFKLGGSYQSRMKQNKGSSH</sequence>
<organism evidence="6 7">
    <name type="scientific">Microthyrium microscopicum</name>
    <dbReference type="NCBI Taxonomy" id="703497"/>
    <lineage>
        <taxon>Eukaryota</taxon>
        <taxon>Fungi</taxon>
        <taxon>Dikarya</taxon>
        <taxon>Ascomycota</taxon>
        <taxon>Pezizomycotina</taxon>
        <taxon>Dothideomycetes</taxon>
        <taxon>Dothideomycetes incertae sedis</taxon>
        <taxon>Microthyriales</taxon>
        <taxon>Microthyriaceae</taxon>
        <taxon>Microthyrium</taxon>
    </lineage>
</organism>
<dbReference type="PANTHER" id="PTHR42973:SF53">
    <property type="entry name" value="FAD-BINDING PCMH-TYPE DOMAIN-CONTAINING PROTEIN-RELATED"/>
    <property type="match status" value="1"/>
</dbReference>
<dbReference type="Pfam" id="PF01565">
    <property type="entry name" value="FAD_binding_4"/>
    <property type="match status" value="1"/>
</dbReference>
<dbReference type="PANTHER" id="PTHR42973">
    <property type="entry name" value="BINDING OXIDOREDUCTASE, PUTATIVE (AFU_ORTHOLOGUE AFUA_1G17690)-RELATED"/>
    <property type="match status" value="1"/>
</dbReference>
<accession>A0A6A6U1M6</accession>
<keyword evidence="3" id="KW-0274">FAD</keyword>
<dbReference type="InterPro" id="IPR036318">
    <property type="entry name" value="FAD-bd_PCMH-like_sf"/>
</dbReference>
<keyword evidence="4" id="KW-0560">Oxidoreductase</keyword>
<dbReference type="GO" id="GO:0016491">
    <property type="term" value="F:oxidoreductase activity"/>
    <property type="evidence" value="ECO:0007669"/>
    <property type="project" value="UniProtKB-KW"/>
</dbReference>
<evidence type="ECO:0000256" key="2">
    <source>
        <dbReference type="ARBA" id="ARBA00022630"/>
    </source>
</evidence>
<gene>
    <name evidence="6" type="ORF">BT63DRAFT_377878</name>
</gene>
<dbReference type="SUPFAM" id="SSF56176">
    <property type="entry name" value="FAD-binding/transporter-associated domain-like"/>
    <property type="match status" value="1"/>
</dbReference>
<reference evidence="6" key="1">
    <citation type="journal article" date="2020" name="Stud. Mycol.">
        <title>101 Dothideomycetes genomes: a test case for predicting lifestyles and emergence of pathogens.</title>
        <authorList>
            <person name="Haridas S."/>
            <person name="Albert R."/>
            <person name="Binder M."/>
            <person name="Bloem J."/>
            <person name="Labutti K."/>
            <person name="Salamov A."/>
            <person name="Andreopoulos B."/>
            <person name="Baker S."/>
            <person name="Barry K."/>
            <person name="Bills G."/>
            <person name="Bluhm B."/>
            <person name="Cannon C."/>
            <person name="Castanera R."/>
            <person name="Culley D."/>
            <person name="Daum C."/>
            <person name="Ezra D."/>
            <person name="Gonzalez J."/>
            <person name="Henrissat B."/>
            <person name="Kuo A."/>
            <person name="Liang C."/>
            <person name="Lipzen A."/>
            <person name="Lutzoni F."/>
            <person name="Magnuson J."/>
            <person name="Mondo S."/>
            <person name="Nolan M."/>
            <person name="Ohm R."/>
            <person name="Pangilinan J."/>
            <person name="Park H.-J."/>
            <person name="Ramirez L."/>
            <person name="Alfaro M."/>
            <person name="Sun H."/>
            <person name="Tritt A."/>
            <person name="Yoshinaga Y."/>
            <person name="Zwiers L.-H."/>
            <person name="Turgeon B."/>
            <person name="Goodwin S."/>
            <person name="Spatafora J."/>
            <person name="Crous P."/>
            <person name="Grigoriev I."/>
        </authorList>
    </citation>
    <scope>NUCLEOTIDE SEQUENCE</scope>
    <source>
        <strain evidence="6">CBS 115976</strain>
    </source>
</reference>
<dbReference type="Proteomes" id="UP000799302">
    <property type="component" value="Unassembled WGS sequence"/>
</dbReference>
<proteinExistence type="inferred from homology"/>